<evidence type="ECO:0000313" key="3">
    <source>
        <dbReference type="Proteomes" id="UP000289738"/>
    </source>
</evidence>
<protein>
    <submittedName>
        <fullName evidence="2">Uncharacterized protein</fullName>
    </submittedName>
</protein>
<dbReference type="EMBL" id="SDMP01000007">
    <property type="protein sequence ID" value="RYR48228.1"/>
    <property type="molecule type" value="Genomic_DNA"/>
</dbReference>
<gene>
    <name evidence="2" type="ORF">Ahy_A07g034236</name>
</gene>
<dbReference type="Proteomes" id="UP000289738">
    <property type="component" value="Chromosome A07"/>
</dbReference>
<feature type="compositionally biased region" description="Low complexity" evidence="1">
    <location>
        <begin position="137"/>
        <end position="151"/>
    </location>
</feature>
<keyword evidence="3" id="KW-1185">Reference proteome</keyword>
<dbReference type="STRING" id="3818.A0A445CBC3"/>
<evidence type="ECO:0000256" key="1">
    <source>
        <dbReference type="SAM" id="MobiDB-lite"/>
    </source>
</evidence>
<evidence type="ECO:0000313" key="2">
    <source>
        <dbReference type="EMBL" id="RYR48228.1"/>
    </source>
</evidence>
<comment type="caution">
    <text evidence="2">The sequence shown here is derived from an EMBL/GenBank/DDBJ whole genome shotgun (WGS) entry which is preliminary data.</text>
</comment>
<reference evidence="2 3" key="1">
    <citation type="submission" date="2019-01" db="EMBL/GenBank/DDBJ databases">
        <title>Sequencing of cultivated peanut Arachis hypogaea provides insights into genome evolution and oil improvement.</title>
        <authorList>
            <person name="Chen X."/>
        </authorList>
    </citation>
    <scope>NUCLEOTIDE SEQUENCE [LARGE SCALE GENOMIC DNA]</scope>
    <source>
        <strain evidence="3">cv. Fuhuasheng</strain>
        <tissue evidence="2">Leaves</tissue>
    </source>
</reference>
<dbReference type="AlphaFoldDB" id="A0A445CBC3"/>
<feature type="region of interest" description="Disordered" evidence="1">
    <location>
        <begin position="123"/>
        <end position="154"/>
    </location>
</feature>
<proteinExistence type="predicted"/>
<organism evidence="2 3">
    <name type="scientific">Arachis hypogaea</name>
    <name type="common">Peanut</name>
    <dbReference type="NCBI Taxonomy" id="3818"/>
    <lineage>
        <taxon>Eukaryota</taxon>
        <taxon>Viridiplantae</taxon>
        <taxon>Streptophyta</taxon>
        <taxon>Embryophyta</taxon>
        <taxon>Tracheophyta</taxon>
        <taxon>Spermatophyta</taxon>
        <taxon>Magnoliopsida</taxon>
        <taxon>eudicotyledons</taxon>
        <taxon>Gunneridae</taxon>
        <taxon>Pentapetalae</taxon>
        <taxon>rosids</taxon>
        <taxon>fabids</taxon>
        <taxon>Fabales</taxon>
        <taxon>Fabaceae</taxon>
        <taxon>Papilionoideae</taxon>
        <taxon>50 kb inversion clade</taxon>
        <taxon>dalbergioids sensu lato</taxon>
        <taxon>Dalbergieae</taxon>
        <taxon>Pterocarpus clade</taxon>
        <taxon>Arachis</taxon>
    </lineage>
</organism>
<accession>A0A445CBC3</accession>
<sequence>MVVKGILGLRLVGLLRQGLGTSKEERVIGALWGEGRVQRLKMIKRCLLIIGDWVVGLRVSMDKHMWSDEETEAFVGFMEEFVLEGIFGRDRATGAAAVSGCDAHEQVNEKQEDQSLRMDEFDLSANPMTNGSPPPQGAASSSEAAATSGKISSKKKKQMSILERMAEHVQVSTEAQGKHVHILADAISGFNDKFKMIGLGLTISETRLVAGCIFTAAAFYLKVVGHMDLLEGDPYLKQRLRLRDSYITTLNMDFLSVFRVWDDFPRFQL</sequence>
<name>A0A445CBC3_ARAHY</name>